<accession>A0A9N7N5S7</accession>
<comment type="caution">
    <text evidence="1">The sequence shown here is derived from an EMBL/GenBank/DDBJ whole genome shotgun (WGS) entry which is preliminary data.</text>
</comment>
<name>A0A9N7N5S7_STRHE</name>
<dbReference type="AlphaFoldDB" id="A0A9N7N5S7"/>
<reference evidence="1" key="1">
    <citation type="submission" date="2019-12" db="EMBL/GenBank/DDBJ databases">
        <authorList>
            <person name="Scholes J."/>
        </authorList>
    </citation>
    <scope>NUCLEOTIDE SEQUENCE</scope>
</reference>
<protein>
    <submittedName>
        <fullName evidence="1">Uncharacterized protein</fullName>
    </submittedName>
</protein>
<dbReference type="PANTHER" id="PTHR34788">
    <property type="entry name" value="F15I1.22"/>
    <property type="match status" value="1"/>
</dbReference>
<evidence type="ECO:0000313" key="1">
    <source>
        <dbReference type="EMBL" id="CAA0821156.1"/>
    </source>
</evidence>
<dbReference type="OrthoDB" id="1937329at2759"/>
<proteinExistence type="predicted"/>
<gene>
    <name evidence="1" type="ORF">SHERM_19158</name>
</gene>
<dbReference type="EMBL" id="CACSLK010020742">
    <property type="protein sequence ID" value="CAA0821156.1"/>
    <property type="molecule type" value="Genomic_DNA"/>
</dbReference>
<sequence length="127" mass="15011">MSSHTNSLVNQTPINRHPATTFRWTLRRRRRPRLPTAQLGGKKRGFFIPRLCRKAKLKWMRVKYMKLMLKKIKKYYLSFVEDLMEGGRAIESFQQRMLLESSFAVPALGLSFNSYPSTSELHRPTFF</sequence>
<dbReference type="Proteomes" id="UP001153555">
    <property type="component" value="Unassembled WGS sequence"/>
</dbReference>
<organism evidence="1 2">
    <name type="scientific">Striga hermonthica</name>
    <name type="common">Purple witchweed</name>
    <name type="synonym">Buchnera hermonthica</name>
    <dbReference type="NCBI Taxonomy" id="68872"/>
    <lineage>
        <taxon>Eukaryota</taxon>
        <taxon>Viridiplantae</taxon>
        <taxon>Streptophyta</taxon>
        <taxon>Embryophyta</taxon>
        <taxon>Tracheophyta</taxon>
        <taxon>Spermatophyta</taxon>
        <taxon>Magnoliopsida</taxon>
        <taxon>eudicotyledons</taxon>
        <taxon>Gunneridae</taxon>
        <taxon>Pentapetalae</taxon>
        <taxon>asterids</taxon>
        <taxon>lamiids</taxon>
        <taxon>Lamiales</taxon>
        <taxon>Orobanchaceae</taxon>
        <taxon>Buchnereae</taxon>
        <taxon>Striga</taxon>
    </lineage>
</organism>
<evidence type="ECO:0000313" key="2">
    <source>
        <dbReference type="Proteomes" id="UP001153555"/>
    </source>
</evidence>
<dbReference type="PANTHER" id="PTHR34788:SF4">
    <property type="entry name" value="F15I1.22"/>
    <property type="match status" value="1"/>
</dbReference>
<keyword evidence="2" id="KW-1185">Reference proteome</keyword>